<dbReference type="InterPro" id="IPR017970">
    <property type="entry name" value="Homeobox_CS"/>
</dbReference>
<feature type="domain" description="Homeobox" evidence="9">
    <location>
        <begin position="74"/>
        <end position="160"/>
    </location>
</feature>
<dbReference type="PANTHER" id="PTHR24333">
    <property type="entry name" value="HOMEO BOX HB9 LIKE A-RELATED"/>
    <property type="match status" value="1"/>
</dbReference>
<evidence type="ECO:0000256" key="8">
    <source>
        <dbReference type="SAM" id="MobiDB-lite"/>
    </source>
</evidence>
<dbReference type="PANTHER" id="PTHR24333:SF15">
    <property type="entry name" value="BARX HOMEOBOX 2"/>
    <property type="match status" value="1"/>
</dbReference>
<feature type="region of interest" description="Disordered" evidence="8">
    <location>
        <begin position="163"/>
        <end position="242"/>
    </location>
</feature>
<evidence type="ECO:0000256" key="1">
    <source>
        <dbReference type="ARBA" id="ARBA00004123"/>
    </source>
</evidence>
<dbReference type="GO" id="GO:0000981">
    <property type="term" value="F:DNA-binding transcription factor activity, RNA polymerase II-specific"/>
    <property type="evidence" value="ECO:0007669"/>
    <property type="project" value="InterPro"/>
</dbReference>
<organism evidence="10 11">
    <name type="scientific">Ophiophagus hannah</name>
    <name type="common">King cobra</name>
    <name type="synonym">Naja hannah</name>
    <dbReference type="NCBI Taxonomy" id="8665"/>
    <lineage>
        <taxon>Eukaryota</taxon>
        <taxon>Metazoa</taxon>
        <taxon>Chordata</taxon>
        <taxon>Craniata</taxon>
        <taxon>Vertebrata</taxon>
        <taxon>Euteleostomi</taxon>
        <taxon>Lepidosauria</taxon>
        <taxon>Squamata</taxon>
        <taxon>Bifurcata</taxon>
        <taxon>Unidentata</taxon>
        <taxon>Episquamata</taxon>
        <taxon>Toxicofera</taxon>
        <taxon>Serpentes</taxon>
        <taxon>Colubroidea</taxon>
        <taxon>Elapidae</taxon>
        <taxon>Elapinae</taxon>
        <taxon>Ophiophagus</taxon>
    </lineage>
</organism>
<dbReference type="OrthoDB" id="6159439at2759"/>
<accession>V8NQA8</accession>
<evidence type="ECO:0000256" key="4">
    <source>
        <dbReference type="ARBA" id="ARBA00023242"/>
    </source>
</evidence>
<dbReference type="GO" id="GO:0005634">
    <property type="term" value="C:nucleus"/>
    <property type="evidence" value="ECO:0007669"/>
    <property type="project" value="UniProtKB-SubCell"/>
</dbReference>
<proteinExistence type="inferred from homology"/>
<dbReference type="InterPro" id="IPR050848">
    <property type="entry name" value="Homeobox_TF"/>
</dbReference>
<dbReference type="InterPro" id="IPR000047">
    <property type="entry name" value="HTH_motif"/>
</dbReference>
<dbReference type="PROSITE" id="PS50071">
    <property type="entry name" value="HOMEOBOX_2"/>
    <property type="match status" value="1"/>
</dbReference>
<keyword evidence="11" id="KW-1185">Reference proteome</keyword>
<protein>
    <submittedName>
        <fullName evidence="10">Homeobox protein BarH-like 2</fullName>
    </submittedName>
</protein>
<keyword evidence="2 6" id="KW-0238">DNA-binding</keyword>
<evidence type="ECO:0000313" key="10">
    <source>
        <dbReference type="EMBL" id="ETE64449.1"/>
    </source>
</evidence>
<dbReference type="Pfam" id="PF00046">
    <property type="entry name" value="Homeodomain"/>
    <property type="match status" value="2"/>
</dbReference>
<comment type="caution">
    <text evidence="10">The sequence shown here is derived from an EMBL/GenBank/DDBJ whole genome shotgun (WGS) entry which is preliminary data.</text>
</comment>
<dbReference type="PROSITE" id="PS00027">
    <property type="entry name" value="HOMEOBOX_1"/>
    <property type="match status" value="1"/>
</dbReference>
<gene>
    <name evidence="10" type="primary">Barx2</name>
    <name evidence="10" type="ORF">L345_09782</name>
</gene>
<dbReference type="PRINTS" id="PR00031">
    <property type="entry name" value="HTHREPRESSR"/>
</dbReference>
<feature type="DNA-binding region" description="Homeobox" evidence="6">
    <location>
        <begin position="76"/>
        <end position="161"/>
    </location>
</feature>
<feature type="compositionally biased region" description="Polar residues" evidence="8">
    <location>
        <begin position="46"/>
        <end position="69"/>
    </location>
</feature>
<dbReference type="SUPFAM" id="SSF46689">
    <property type="entry name" value="Homeodomain-like"/>
    <property type="match status" value="1"/>
</dbReference>
<feature type="non-terminal residue" evidence="10">
    <location>
        <position position="1"/>
    </location>
</feature>
<keyword evidence="3 6" id="KW-0371">Homeobox</keyword>
<dbReference type="CDD" id="cd00086">
    <property type="entry name" value="homeodomain"/>
    <property type="match status" value="1"/>
</dbReference>
<dbReference type="Proteomes" id="UP000018936">
    <property type="component" value="Unassembled WGS sequence"/>
</dbReference>
<dbReference type="AlphaFoldDB" id="V8NQA8"/>
<dbReference type="InterPro" id="IPR001356">
    <property type="entry name" value="HD"/>
</dbReference>
<name>V8NQA8_OPHHA</name>
<comment type="similarity">
    <text evidence="5">Belongs to the BAR homeobox family.</text>
</comment>
<evidence type="ECO:0000256" key="7">
    <source>
        <dbReference type="RuleBase" id="RU000682"/>
    </source>
</evidence>
<dbReference type="SMART" id="SM00389">
    <property type="entry name" value="HOX"/>
    <property type="match status" value="1"/>
</dbReference>
<feature type="region of interest" description="Disordered" evidence="8">
    <location>
        <begin position="38"/>
        <end position="77"/>
    </location>
</feature>
<evidence type="ECO:0000256" key="3">
    <source>
        <dbReference type="ARBA" id="ARBA00023155"/>
    </source>
</evidence>
<evidence type="ECO:0000256" key="6">
    <source>
        <dbReference type="PROSITE-ProRule" id="PRU00108"/>
    </source>
</evidence>
<dbReference type="GO" id="GO:0003677">
    <property type="term" value="F:DNA binding"/>
    <property type="evidence" value="ECO:0007669"/>
    <property type="project" value="UniProtKB-UniRule"/>
</dbReference>
<reference evidence="10 11" key="1">
    <citation type="journal article" date="2013" name="Proc. Natl. Acad. Sci. U.S.A.">
        <title>The king cobra genome reveals dynamic gene evolution and adaptation in the snake venom system.</title>
        <authorList>
            <person name="Vonk F.J."/>
            <person name="Casewell N.R."/>
            <person name="Henkel C.V."/>
            <person name="Heimberg A.M."/>
            <person name="Jansen H.J."/>
            <person name="McCleary R.J."/>
            <person name="Kerkkamp H.M."/>
            <person name="Vos R.A."/>
            <person name="Guerreiro I."/>
            <person name="Calvete J.J."/>
            <person name="Wuster W."/>
            <person name="Woods A.E."/>
            <person name="Logan J.M."/>
            <person name="Harrison R.A."/>
            <person name="Castoe T.A."/>
            <person name="de Koning A.P."/>
            <person name="Pollock D.D."/>
            <person name="Yandell M."/>
            <person name="Calderon D."/>
            <person name="Renjifo C."/>
            <person name="Currier R.B."/>
            <person name="Salgado D."/>
            <person name="Pla D."/>
            <person name="Sanz L."/>
            <person name="Hyder A.S."/>
            <person name="Ribeiro J.M."/>
            <person name="Arntzen J.W."/>
            <person name="van den Thillart G.E."/>
            <person name="Boetzer M."/>
            <person name="Pirovano W."/>
            <person name="Dirks R.P."/>
            <person name="Spaink H.P."/>
            <person name="Duboule D."/>
            <person name="McGlinn E."/>
            <person name="Kini R.M."/>
            <person name="Richardson M.K."/>
        </authorList>
    </citation>
    <scope>NUCLEOTIDE SEQUENCE</scope>
    <source>
        <tissue evidence="10">Blood</tissue>
    </source>
</reference>
<evidence type="ECO:0000256" key="2">
    <source>
        <dbReference type="ARBA" id="ARBA00023125"/>
    </source>
</evidence>
<dbReference type="EMBL" id="AZIM01002252">
    <property type="protein sequence ID" value="ETE64449.1"/>
    <property type="molecule type" value="Genomic_DNA"/>
</dbReference>
<dbReference type="Gene3D" id="1.10.10.60">
    <property type="entry name" value="Homeodomain-like"/>
    <property type="match status" value="1"/>
</dbReference>
<comment type="subcellular location">
    <subcellularLocation>
        <location evidence="1 6 7">Nucleus</location>
    </subcellularLocation>
</comment>
<dbReference type="InterPro" id="IPR009057">
    <property type="entry name" value="Homeodomain-like_sf"/>
</dbReference>
<evidence type="ECO:0000313" key="11">
    <source>
        <dbReference type="Proteomes" id="UP000018936"/>
    </source>
</evidence>
<evidence type="ECO:0000256" key="5">
    <source>
        <dbReference type="ARBA" id="ARBA00038196"/>
    </source>
</evidence>
<evidence type="ECO:0000259" key="9">
    <source>
        <dbReference type="PROSITE" id="PS50071"/>
    </source>
</evidence>
<keyword evidence="4 6" id="KW-0539">Nucleus</keyword>
<sequence>MSPSNSGSSSLRAYPLISVITRQPSAVSHFIPAVSTSRVLSPLPPSGNTCSETQANETHGSSESETEQPTLPLKKPRRSRTIFTELQLMGLEKKFQKQKYLSTPDSKMQCNQVLAMNDDVFLFINLASFSSRLDLAQSLGLTQLQVKTWYQNRRMKWKKMVLKGGQEAPTKPKGRPKKNSIPTSEEIEAEEKLNSQTQPEVSKESQAEEDCGLTKEQLGSSSETDGSPKHIAEASPGLTTSS</sequence>